<sequence length="84" mass="10063">MHDHSIKHLCDLPQVKIITIERLKNADEILSAGFLERLILTDNQLKRYLYYANKQNSIFKWKHLIRDNFIFVRCFLGGQYHKTS</sequence>
<dbReference type="AlphaFoldDB" id="A0A3G9J3E6"/>
<keyword evidence="2" id="KW-1185">Reference proteome</keyword>
<dbReference type="KEGG" id="pbk:Back11_05780"/>
<dbReference type="EMBL" id="AP019308">
    <property type="protein sequence ID" value="BBH19233.1"/>
    <property type="molecule type" value="Genomic_DNA"/>
</dbReference>
<reference evidence="1 2" key="1">
    <citation type="submission" date="2018-11" db="EMBL/GenBank/DDBJ databases">
        <title>Complete genome sequence of Paenibacillus baekrokdamisoli strain KCTC 33723.</title>
        <authorList>
            <person name="Kang S.W."/>
            <person name="Lee K.C."/>
            <person name="Kim K.K."/>
            <person name="Kim J.S."/>
            <person name="Kim D.S."/>
            <person name="Ko S.H."/>
            <person name="Yang S.H."/>
            <person name="Lee J.S."/>
        </authorList>
    </citation>
    <scope>NUCLEOTIDE SEQUENCE [LARGE SCALE GENOMIC DNA]</scope>
    <source>
        <strain evidence="1 2">KCTC 33723</strain>
    </source>
</reference>
<accession>A0A3G9J3E6</accession>
<gene>
    <name evidence="1" type="ORF">Back11_05780</name>
</gene>
<organism evidence="1 2">
    <name type="scientific">Paenibacillus baekrokdamisoli</name>
    <dbReference type="NCBI Taxonomy" id="1712516"/>
    <lineage>
        <taxon>Bacteria</taxon>
        <taxon>Bacillati</taxon>
        <taxon>Bacillota</taxon>
        <taxon>Bacilli</taxon>
        <taxon>Bacillales</taxon>
        <taxon>Paenibacillaceae</taxon>
        <taxon>Paenibacillus</taxon>
    </lineage>
</organism>
<name>A0A3G9J3E6_9BACL</name>
<evidence type="ECO:0000313" key="2">
    <source>
        <dbReference type="Proteomes" id="UP000275368"/>
    </source>
</evidence>
<proteinExistence type="predicted"/>
<evidence type="ECO:0000313" key="1">
    <source>
        <dbReference type="EMBL" id="BBH19233.1"/>
    </source>
</evidence>
<dbReference type="Proteomes" id="UP000275368">
    <property type="component" value="Chromosome"/>
</dbReference>
<protein>
    <submittedName>
        <fullName evidence="1">Uncharacterized protein</fullName>
    </submittedName>
</protein>